<dbReference type="Gene3D" id="3.40.50.1010">
    <property type="entry name" value="5'-nuclease"/>
    <property type="match status" value="1"/>
</dbReference>
<dbReference type="InterPro" id="IPR002716">
    <property type="entry name" value="PIN_dom"/>
</dbReference>
<dbReference type="EMBL" id="LJJR01000002">
    <property type="protein sequence ID" value="KPD33035.1"/>
    <property type="molecule type" value="Genomic_DNA"/>
</dbReference>
<dbReference type="SUPFAM" id="SSF88723">
    <property type="entry name" value="PIN domain-like"/>
    <property type="match status" value="1"/>
</dbReference>
<evidence type="ECO:0000313" key="2">
    <source>
        <dbReference type="EMBL" id="KPD33035.1"/>
    </source>
</evidence>
<protein>
    <recommendedName>
        <fullName evidence="1">PIN domain-containing protein</fullName>
    </recommendedName>
</protein>
<dbReference type="AlphaFoldDB" id="A0A0N0IRX0"/>
<feature type="domain" description="PIN" evidence="1">
    <location>
        <begin position="4"/>
        <end position="128"/>
    </location>
</feature>
<evidence type="ECO:0000313" key="3">
    <source>
        <dbReference type="Proteomes" id="UP000053099"/>
    </source>
</evidence>
<accession>A0A0N0IRX0</accession>
<comment type="caution">
    <text evidence="2">The sequence shown here is derived from an EMBL/GenBank/DDBJ whole genome shotgun (WGS) entry which is preliminary data.</text>
</comment>
<dbReference type="InterPro" id="IPR029060">
    <property type="entry name" value="PIN-like_dom_sf"/>
</dbReference>
<organism evidence="2 3">
    <name type="scientific">Thermus scotoductus</name>
    <dbReference type="NCBI Taxonomy" id="37636"/>
    <lineage>
        <taxon>Bacteria</taxon>
        <taxon>Thermotogati</taxon>
        <taxon>Deinococcota</taxon>
        <taxon>Deinococci</taxon>
        <taxon>Thermales</taxon>
        <taxon>Thermaceae</taxon>
        <taxon>Thermus</taxon>
    </lineage>
</organism>
<sequence length="145" mass="16121">MRFWDASALLPLLALEAATERVQDLYLENPLVVVWWGTELELVSALARKAREGTLKDAPLAKALDRLERLQRAWYEVLPGEEVRKTARRLLFSHPLRTGDALQLAAAWVASRGQPQDLPFVTLDARLAGAALREGFPVLPDPGEA</sequence>
<dbReference type="PATRIC" id="fig|37636.3.peg.679"/>
<dbReference type="Pfam" id="PF01850">
    <property type="entry name" value="PIN"/>
    <property type="match status" value="1"/>
</dbReference>
<reference evidence="2 3" key="1">
    <citation type="submission" date="2015-09" db="EMBL/GenBank/DDBJ databases">
        <title>Draft genome sequence of Thermus scotoductus strain K1 isolated from a geothermal spring in Nagorno-Karabakh, Armenia.</title>
        <authorList>
            <person name="Saghatelyan A."/>
            <person name="Poghosyan L."/>
            <person name="Panosyan H."/>
            <person name="Birkeland N.-K."/>
        </authorList>
    </citation>
    <scope>NUCLEOTIDE SEQUENCE [LARGE SCALE GENOMIC DNA]</scope>
    <source>
        <strain evidence="2 3">K1</strain>
    </source>
</reference>
<evidence type="ECO:0000259" key="1">
    <source>
        <dbReference type="Pfam" id="PF01850"/>
    </source>
</evidence>
<gene>
    <name evidence="2" type="ORF">AN926_00420</name>
</gene>
<proteinExistence type="predicted"/>
<dbReference type="Proteomes" id="UP000053099">
    <property type="component" value="Unassembled WGS sequence"/>
</dbReference>
<dbReference type="CDD" id="cd09874">
    <property type="entry name" value="PIN_MT3492-like"/>
    <property type="match status" value="1"/>
</dbReference>
<name>A0A0N0IRX0_THESC</name>